<evidence type="ECO:0000313" key="3">
    <source>
        <dbReference type="Proteomes" id="UP000616201"/>
    </source>
</evidence>
<protein>
    <submittedName>
        <fullName evidence="2">Uncharacterized protein</fullName>
    </submittedName>
</protein>
<keyword evidence="1" id="KW-0812">Transmembrane</keyword>
<reference evidence="2" key="1">
    <citation type="submission" date="2018-02" db="EMBL/GenBank/DDBJ databases">
        <authorList>
            <person name="Vasarhelyi B.M."/>
            <person name="Deshmukh S."/>
            <person name="Balint B."/>
            <person name="Kukolya J."/>
        </authorList>
    </citation>
    <scope>NUCLEOTIDE SEQUENCE</scope>
    <source>
        <strain evidence="2">KB22</strain>
    </source>
</reference>
<name>A0A928YTN4_9SPHI</name>
<comment type="caution">
    <text evidence="2">The sequence shown here is derived from an EMBL/GenBank/DDBJ whole genome shotgun (WGS) entry which is preliminary data.</text>
</comment>
<gene>
    <name evidence="2" type="ORF">C4F49_16720</name>
</gene>
<feature type="transmembrane region" description="Helical" evidence="1">
    <location>
        <begin position="6"/>
        <end position="29"/>
    </location>
</feature>
<proteinExistence type="predicted"/>
<keyword evidence="1" id="KW-0472">Membrane</keyword>
<keyword evidence="1" id="KW-1133">Transmembrane helix</keyword>
<sequence length="184" mass="21325">MSAKKTMGIIALIIIGCIVLLGFIIFATVKTKSTNINRYEPFKEWVGKTVALNKETVLFKDKVEIHHNSSYPYLLLDSNHPKWQYIEEQKEIGDLLEITRFPAGTRLKFDKAIQYTNGVSGFSYPSIFGTITANGKEYKTGYQWGEMDMGKRFDMVEKCWQFHQAPWQKEKDTAFYALPTARFW</sequence>
<organism evidence="2 3">
    <name type="scientific">Sphingobacterium hungaricum</name>
    <dbReference type="NCBI Taxonomy" id="2082723"/>
    <lineage>
        <taxon>Bacteria</taxon>
        <taxon>Pseudomonadati</taxon>
        <taxon>Bacteroidota</taxon>
        <taxon>Sphingobacteriia</taxon>
        <taxon>Sphingobacteriales</taxon>
        <taxon>Sphingobacteriaceae</taxon>
        <taxon>Sphingobacterium</taxon>
    </lineage>
</organism>
<dbReference type="PROSITE" id="PS51257">
    <property type="entry name" value="PROKAR_LIPOPROTEIN"/>
    <property type="match status" value="1"/>
</dbReference>
<accession>A0A928YTN4</accession>
<evidence type="ECO:0000256" key="1">
    <source>
        <dbReference type="SAM" id="Phobius"/>
    </source>
</evidence>
<evidence type="ECO:0000313" key="2">
    <source>
        <dbReference type="EMBL" id="MBE8715318.1"/>
    </source>
</evidence>
<dbReference type="EMBL" id="PRDK01000009">
    <property type="protein sequence ID" value="MBE8715318.1"/>
    <property type="molecule type" value="Genomic_DNA"/>
</dbReference>
<keyword evidence="3" id="KW-1185">Reference proteome</keyword>
<dbReference type="AlphaFoldDB" id="A0A928YTN4"/>
<dbReference type="Proteomes" id="UP000616201">
    <property type="component" value="Unassembled WGS sequence"/>
</dbReference>